<dbReference type="Proteomes" id="UP000762676">
    <property type="component" value="Unassembled WGS sequence"/>
</dbReference>
<evidence type="ECO:0000256" key="1">
    <source>
        <dbReference type="SAM" id="MobiDB-lite"/>
    </source>
</evidence>
<evidence type="ECO:0000313" key="3">
    <source>
        <dbReference type="EMBL" id="GFS17781.1"/>
    </source>
</evidence>
<sequence length="323" mass="36299">MIRDEFVLTLLASCLLFHIKATSQAPADPHARVSQNRAIPSVQDVVAGTRRHKWSSQDGRRNFSVASRDDARLNKHVEVKRAYYYGRFKVTSVDVVIDDKRSTSFPDSAVPDLNQDTSLPSQSATVVSQKPKINITMTRRNERRTNGNLFANRMGKQSFRLSKLKIHKSFQNSTYKVKPQTVGDMERGQHVSHQPYSNLLLFKNDRHRLSSLKHSLTRPGESNKTQILLVSSSKPGATLRSNATRQSAGSSSSPDIPEGRGVLEETTRARVRRDTGLISVSVQSIVPVFTSSFFFHVPGFLDKSKSWGEPNSKKQKKKKPKKK</sequence>
<keyword evidence="4" id="KW-1185">Reference proteome</keyword>
<dbReference type="EMBL" id="BMAT01002970">
    <property type="protein sequence ID" value="GFS17781.1"/>
    <property type="molecule type" value="Genomic_DNA"/>
</dbReference>
<proteinExistence type="predicted"/>
<organism evidence="3 4">
    <name type="scientific">Elysia marginata</name>
    <dbReference type="NCBI Taxonomy" id="1093978"/>
    <lineage>
        <taxon>Eukaryota</taxon>
        <taxon>Metazoa</taxon>
        <taxon>Spiralia</taxon>
        <taxon>Lophotrochozoa</taxon>
        <taxon>Mollusca</taxon>
        <taxon>Gastropoda</taxon>
        <taxon>Heterobranchia</taxon>
        <taxon>Euthyneura</taxon>
        <taxon>Panpulmonata</taxon>
        <taxon>Sacoglossa</taxon>
        <taxon>Placobranchoidea</taxon>
        <taxon>Plakobranchidae</taxon>
        <taxon>Elysia</taxon>
    </lineage>
</organism>
<gene>
    <name evidence="3" type="ORF">ElyMa_001504700</name>
</gene>
<protein>
    <submittedName>
        <fullName evidence="3">Uncharacterized protein</fullName>
    </submittedName>
</protein>
<accession>A0AAV4JB13</accession>
<reference evidence="3 4" key="1">
    <citation type="journal article" date="2021" name="Elife">
        <title>Chloroplast acquisition without the gene transfer in kleptoplastic sea slugs, Plakobranchus ocellatus.</title>
        <authorList>
            <person name="Maeda T."/>
            <person name="Takahashi S."/>
            <person name="Yoshida T."/>
            <person name="Shimamura S."/>
            <person name="Takaki Y."/>
            <person name="Nagai Y."/>
            <person name="Toyoda A."/>
            <person name="Suzuki Y."/>
            <person name="Arimoto A."/>
            <person name="Ishii H."/>
            <person name="Satoh N."/>
            <person name="Nishiyama T."/>
            <person name="Hasebe M."/>
            <person name="Maruyama T."/>
            <person name="Minagawa J."/>
            <person name="Obokata J."/>
            <person name="Shigenobu S."/>
        </authorList>
    </citation>
    <scope>NUCLEOTIDE SEQUENCE [LARGE SCALE GENOMIC DNA]</scope>
</reference>
<comment type="caution">
    <text evidence="3">The sequence shown here is derived from an EMBL/GenBank/DDBJ whole genome shotgun (WGS) entry which is preliminary data.</text>
</comment>
<feature type="region of interest" description="Disordered" evidence="1">
    <location>
        <begin position="232"/>
        <end position="265"/>
    </location>
</feature>
<feature type="compositionally biased region" description="Polar residues" evidence="1">
    <location>
        <begin position="232"/>
        <end position="254"/>
    </location>
</feature>
<feature type="signal peptide" evidence="2">
    <location>
        <begin position="1"/>
        <end position="24"/>
    </location>
</feature>
<feature type="region of interest" description="Disordered" evidence="1">
    <location>
        <begin position="301"/>
        <end position="323"/>
    </location>
</feature>
<name>A0AAV4JB13_9GAST</name>
<evidence type="ECO:0000256" key="2">
    <source>
        <dbReference type="SAM" id="SignalP"/>
    </source>
</evidence>
<feature type="compositionally biased region" description="Basic residues" evidence="1">
    <location>
        <begin position="313"/>
        <end position="323"/>
    </location>
</feature>
<evidence type="ECO:0000313" key="4">
    <source>
        <dbReference type="Proteomes" id="UP000762676"/>
    </source>
</evidence>
<dbReference type="AlphaFoldDB" id="A0AAV4JB13"/>
<feature type="chain" id="PRO_5043539863" evidence="2">
    <location>
        <begin position="25"/>
        <end position="323"/>
    </location>
</feature>
<keyword evidence="2" id="KW-0732">Signal</keyword>